<dbReference type="Proteomes" id="UP001190926">
    <property type="component" value="Unassembled WGS sequence"/>
</dbReference>
<reference evidence="2 3" key="1">
    <citation type="journal article" date="2021" name="Nat. Commun.">
        <title>Incipient diploidization of the medicinal plant Perilla within 10,000 years.</title>
        <authorList>
            <person name="Zhang Y."/>
            <person name="Shen Q."/>
            <person name="Leng L."/>
            <person name="Zhang D."/>
            <person name="Chen S."/>
            <person name="Shi Y."/>
            <person name="Ning Z."/>
            <person name="Chen S."/>
        </authorList>
    </citation>
    <scope>NUCLEOTIDE SEQUENCE [LARGE SCALE GENOMIC DNA]</scope>
    <source>
        <strain evidence="3">cv. PC099</strain>
    </source>
</reference>
<organism evidence="2 3">
    <name type="scientific">Perilla frutescens var. hirtella</name>
    <name type="common">Perilla citriodora</name>
    <name type="synonym">Perilla setoyensis</name>
    <dbReference type="NCBI Taxonomy" id="608512"/>
    <lineage>
        <taxon>Eukaryota</taxon>
        <taxon>Viridiplantae</taxon>
        <taxon>Streptophyta</taxon>
        <taxon>Embryophyta</taxon>
        <taxon>Tracheophyta</taxon>
        <taxon>Spermatophyta</taxon>
        <taxon>Magnoliopsida</taxon>
        <taxon>eudicotyledons</taxon>
        <taxon>Gunneridae</taxon>
        <taxon>Pentapetalae</taxon>
        <taxon>asterids</taxon>
        <taxon>lamiids</taxon>
        <taxon>Lamiales</taxon>
        <taxon>Lamiaceae</taxon>
        <taxon>Nepetoideae</taxon>
        <taxon>Elsholtzieae</taxon>
        <taxon>Perilla</taxon>
    </lineage>
</organism>
<dbReference type="PANTHER" id="PTHR34468">
    <property type="entry name" value="MICROTUBULE-ASSOCIATED FUTSCH-LIKE PROTEIN"/>
    <property type="match status" value="1"/>
</dbReference>
<sequence length="270" mass="30327">MDLHPTPYPVKSQNMKPKFSKKIPEPQKINAKGGSLLHSCREKRVFGTARNPNIPPKTKTAPEKPVKGKPATGLLKKATKPSLATRSSIIRPPVVEAKKSSEKTLARPKKKGVYFKENKVERNMKFLDDGNFTEPHTPVNAVIAKPRFVTPYHSAEKCSKCRFDKLETASYWLSQIKLAESVGKHSVSAAFFALAFECNAEPIRNLRVELKKYLARHEHLNEEVEWKKVSVSYGLMKEESCTNGEDIKAASLHNHEDEDLPNQIAQGNKS</sequence>
<dbReference type="AlphaFoldDB" id="A0AAD4J6A7"/>
<accession>A0AAD4J6A7</accession>
<gene>
    <name evidence="2" type="ORF">C2S53_015176</name>
</gene>
<feature type="region of interest" description="Disordered" evidence="1">
    <location>
        <begin position="1"/>
        <end position="83"/>
    </location>
</feature>
<protein>
    <submittedName>
        <fullName evidence="2">Uncharacterized protein</fullName>
    </submittedName>
</protein>
<dbReference type="PANTHER" id="PTHR34468:SF3">
    <property type="entry name" value="OS03G0288900 PROTEIN"/>
    <property type="match status" value="1"/>
</dbReference>
<comment type="caution">
    <text evidence="2">The sequence shown here is derived from an EMBL/GenBank/DDBJ whole genome shotgun (WGS) entry which is preliminary data.</text>
</comment>
<name>A0AAD4J6A7_PERFH</name>
<evidence type="ECO:0000313" key="3">
    <source>
        <dbReference type="Proteomes" id="UP001190926"/>
    </source>
</evidence>
<evidence type="ECO:0000256" key="1">
    <source>
        <dbReference type="SAM" id="MobiDB-lite"/>
    </source>
</evidence>
<keyword evidence="3" id="KW-1185">Reference proteome</keyword>
<evidence type="ECO:0000313" key="2">
    <source>
        <dbReference type="EMBL" id="KAH6828013.1"/>
    </source>
</evidence>
<dbReference type="EMBL" id="SDAM02000132">
    <property type="protein sequence ID" value="KAH6828013.1"/>
    <property type="molecule type" value="Genomic_DNA"/>
</dbReference>
<proteinExistence type="predicted"/>